<feature type="compositionally biased region" description="Basic and acidic residues" evidence="8">
    <location>
        <begin position="58"/>
        <end position="78"/>
    </location>
</feature>
<protein>
    <submittedName>
        <fullName evidence="10">STIP</fullName>
    </submittedName>
</protein>
<dbReference type="GO" id="GO:0005681">
    <property type="term" value="C:spliceosomal complex"/>
    <property type="evidence" value="ECO:0007669"/>
    <property type="project" value="UniProtKB-KW"/>
</dbReference>
<evidence type="ECO:0000256" key="2">
    <source>
        <dbReference type="ARBA" id="ARBA00010900"/>
    </source>
</evidence>
<evidence type="ECO:0000256" key="8">
    <source>
        <dbReference type="SAM" id="MobiDB-lite"/>
    </source>
</evidence>
<dbReference type="AlphaFoldDB" id="A1XDC4"/>
<evidence type="ECO:0000256" key="3">
    <source>
        <dbReference type="ARBA" id="ARBA00022664"/>
    </source>
</evidence>
<keyword evidence="5 7" id="KW-0508">mRNA splicing</keyword>
<dbReference type="GO" id="GO:0003676">
    <property type="term" value="F:nucleic acid binding"/>
    <property type="evidence" value="ECO:0007669"/>
    <property type="project" value="InterPro"/>
</dbReference>
<organism evidence="10">
    <name type="scientific">Chlamydomonas reinhardtii</name>
    <name type="common">Chlamydomonas smithii</name>
    <dbReference type="NCBI Taxonomy" id="3055"/>
    <lineage>
        <taxon>Eukaryota</taxon>
        <taxon>Viridiplantae</taxon>
        <taxon>Chlorophyta</taxon>
        <taxon>core chlorophytes</taxon>
        <taxon>Chlorophyceae</taxon>
        <taxon>CS clade</taxon>
        <taxon>Chlamydomonadales</taxon>
        <taxon>Chlamydomonadaceae</taxon>
        <taxon>Chlamydomonas</taxon>
    </lineage>
</organism>
<feature type="domain" description="G-patch" evidence="9">
    <location>
        <begin position="191"/>
        <end position="237"/>
    </location>
</feature>
<accession>A1XDC4</accession>
<feature type="region of interest" description="Disordered" evidence="8">
    <location>
        <begin position="471"/>
        <end position="491"/>
    </location>
</feature>
<comment type="similarity">
    <text evidence="2 7">Belongs to the TFP11/STIP family.</text>
</comment>
<feature type="compositionally biased region" description="Basic and acidic residues" evidence="8">
    <location>
        <begin position="269"/>
        <end position="278"/>
    </location>
</feature>
<dbReference type="Pfam" id="PF01585">
    <property type="entry name" value="G-patch"/>
    <property type="match status" value="1"/>
</dbReference>
<dbReference type="PANTHER" id="PTHR23329:SF1">
    <property type="entry name" value="TUFTELIN-INTERACTING PROTEIN 11"/>
    <property type="match status" value="1"/>
</dbReference>
<evidence type="ECO:0000256" key="1">
    <source>
        <dbReference type="ARBA" id="ARBA00004123"/>
    </source>
</evidence>
<reference evidence="10" key="1">
    <citation type="journal article" date="2007" name="Exp. Cell Res.">
        <title>Characterization of STIP, a multi-domain nuclear protein, highly conserved in metazoans, and essential for embryogenesis in Caenorhabditis elegans.</title>
        <authorList>
            <person name="Ji Q."/>
            <person name="Huang C.H."/>
            <person name="Peng J."/>
            <person name="Hashmi S."/>
            <person name="Ye T."/>
            <person name="Chen Y."/>
        </authorList>
    </citation>
    <scope>NUCLEOTIDE SEQUENCE</scope>
</reference>
<evidence type="ECO:0000256" key="4">
    <source>
        <dbReference type="ARBA" id="ARBA00022728"/>
    </source>
</evidence>
<dbReference type="Pfam" id="PF07842">
    <property type="entry name" value="GCFC"/>
    <property type="match status" value="1"/>
</dbReference>
<dbReference type="ProMEX" id="A1XDC4"/>
<dbReference type="InterPro" id="IPR000467">
    <property type="entry name" value="G_patch_dom"/>
</dbReference>
<feature type="region of interest" description="Disordered" evidence="8">
    <location>
        <begin position="227"/>
        <end position="285"/>
    </location>
</feature>
<dbReference type="Pfam" id="PF12457">
    <property type="entry name" value="TIP_N"/>
    <property type="match status" value="1"/>
</dbReference>
<comment type="subcellular location">
    <subcellularLocation>
        <location evidence="1 7">Nucleus</location>
    </subcellularLocation>
</comment>
<dbReference type="PANTHER" id="PTHR23329">
    <property type="entry name" value="TUFTELIN-INTERACTING PROTEIN 11-RELATED"/>
    <property type="match status" value="1"/>
</dbReference>
<dbReference type="PROSITE" id="PS50174">
    <property type="entry name" value="G_PATCH"/>
    <property type="match status" value="1"/>
</dbReference>
<sequence length="844" mass="91515">MANPNEFQHYERFDMDNDYEGGEWINGEFYYRNKRQKRTQTKDDQIYGVFADDSDVSDNERRRRRGGFDRDRGERDYTKPVGFVSSGKIVQDTTNQDEEGGGDGAGSSRQFGPALRPGSEGPQTSFDSVLLFLLITSLSPAPSRRAPCCVHSILEKAQQRLQKEQAAVRNEVKRTATLSTDPTFATFEKHTKGIGLKLLEKMGYKAGEGLGRNKQGIARPVEARMRPKGMGLGVGDREEPKMELPGDRARREAEEGHAGLGAGAAGGKGDARDQDKVRAGRSGHGGRCGGCCERAEVLADAADRPGGPGATAQPILDMRGPQARLVTNLEHLNAETTTHTGDKTPMPELQHNLRLLVDMAEAAIGRLDAKLRHEQAAACARLEQVAGEVEALRQLPAATTSLADLAAAYGRIRQQYREEYVMYGLAQAALAQALPRMQALMRGWNPLTEPRRGLEEMRTWKSLLAGDSAGGVHTGADEAGGGSGAGGGGAGSGGDDPYTLLVWEVVLPPLRSAALSGWEPRDPEPLLAWLEAWEPLLPPSALAHVLEMLVLPKLRRAVAEWEPRQETVPIHAWLFPWLPFLGVPSPNPYLPRSTCVPVCPQAWHPQDGSALALLAPWHRVWGAAEWDAFMAKAILPKLALALGSMDINPAAQQLEPWGWAMSWRDVVSAQMMAGLLERAFFPRWPGGANLDEVTRWYLGWKSAVPQGLLDHERVRGQFNAALNTMNSVLEDGTLPVRPTGAYGGPTAVDPGAAAAAAVAAAAAAASSRDLTIRELVMQFAEEHGIEFQPKVGRMHEGLQVYGFGHVSVILDNINGMVRAQLPGSRWAPVSLDQLMQLAAARAGK</sequence>
<evidence type="ECO:0000256" key="7">
    <source>
        <dbReference type="PIRNR" id="PIRNR017706"/>
    </source>
</evidence>
<keyword evidence="6 7" id="KW-0539">Nucleus</keyword>
<evidence type="ECO:0000256" key="6">
    <source>
        <dbReference type="ARBA" id="ARBA00023242"/>
    </source>
</evidence>
<proteinExistence type="evidence at transcript level"/>
<evidence type="ECO:0000313" key="10">
    <source>
        <dbReference type="EMBL" id="ABC69949.1"/>
    </source>
</evidence>
<dbReference type="InterPro" id="IPR022783">
    <property type="entry name" value="GCFC_dom"/>
</dbReference>
<evidence type="ECO:0000256" key="5">
    <source>
        <dbReference type="ARBA" id="ARBA00023187"/>
    </source>
</evidence>
<dbReference type="SMART" id="SM00443">
    <property type="entry name" value="G_patch"/>
    <property type="match status" value="1"/>
</dbReference>
<dbReference type="InterPro" id="IPR045211">
    <property type="entry name" value="TFP11/STIP/Ntr1"/>
</dbReference>
<name>A1XDC4_CHLRE</name>
<feature type="compositionally biased region" description="Basic and acidic residues" evidence="8">
    <location>
        <begin position="235"/>
        <end position="257"/>
    </location>
</feature>
<dbReference type="GO" id="GO:0000390">
    <property type="term" value="P:spliceosomal complex disassembly"/>
    <property type="evidence" value="ECO:0007669"/>
    <property type="project" value="InterPro"/>
</dbReference>
<keyword evidence="4 7" id="KW-0747">Spliceosome</keyword>
<dbReference type="EMBL" id="DQ342057">
    <property type="protein sequence ID" value="ABC69949.1"/>
    <property type="molecule type" value="mRNA"/>
</dbReference>
<feature type="compositionally biased region" description="Gly residues" evidence="8">
    <location>
        <begin position="258"/>
        <end position="268"/>
    </location>
</feature>
<dbReference type="ExpressionAtlas" id="A1XDC4">
    <property type="expression patterns" value="baseline and differential"/>
</dbReference>
<dbReference type="PIRSF" id="PIRSF017706">
    <property type="entry name" value="TFIP11"/>
    <property type="match status" value="1"/>
</dbReference>
<dbReference type="InterPro" id="IPR022159">
    <property type="entry name" value="STIP/TFIP11_N"/>
</dbReference>
<dbReference type="InterPro" id="IPR024933">
    <property type="entry name" value="TFP11"/>
</dbReference>
<evidence type="ECO:0000259" key="9">
    <source>
        <dbReference type="PROSITE" id="PS50174"/>
    </source>
</evidence>
<keyword evidence="3 7" id="KW-0507">mRNA processing</keyword>
<feature type="region of interest" description="Disordered" evidence="8">
    <location>
        <begin position="32"/>
        <end position="122"/>
    </location>
</feature>